<dbReference type="Gene3D" id="3.20.20.70">
    <property type="entry name" value="Aldolase class I"/>
    <property type="match status" value="1"/>
</dbReference>
<evidence type="ECO:0000313" key="7">
    <source>
        <dbReference type="EMBL" id="THV71020.1"/>
    </source>
</evidence>
<accession>A0A4S8SJS7</accession>
<protein>
    <submittedName>
        <fullName evidence="7">FMN-dependent dehydrogenase</fullName>
    </submittedName>
</protein>
<sequence length="326" mass="36211">MNRLPTLDPHVLTIADLKEAAYYYNEGAMDLITLKDNEAAFNRYKIRPRVMINVAKIDLETDIFGIKVNTNCCNGIDQTRLIFQGRRLRLSALAQQLCMDSHIQMANWQHRAQQQKRTCGTGNPYFMHISMIKDKVACANTIKPAGYKAIFLSVDVPVLGQRLNEHKNKFELPEGLEWPNLTAVGEGLEYDATIEWHTAIPWMRSQTKLEIWLKGVASPEDVALAIQHKVDGIMISNHGGRQLDGVPATLDSLRDCASVAKGKIPIAFDGGGTDMGACWQQGVELAVKILMAELRMTMALAGCRTVKEINRGHLAVLKGDGVLCKL</sequence>
<dbReference type="PROSITE" id="PS00557">
    <property type="entry name" value="FMN_HYDROXY_ACID_DH_1"/>
    <property type="match status" value="1"/>
</dbReference>
<evidence type="ECO:0000256" key="1">
    <source>
        <dbReference type="ARBA" id="ARBA00001917"/>
    </source>
</evidence>
<keyword evidence="5" id="KW-0288">FMN</keyword>
<evidence type="ECO:0000256" key="3">
    <source>
        <dbReference type="ARBA" id="ARBA00024042"/>
    </source>
</evidence>
<feature type="binding site" evidence="5">
    <location>
        <position position="236"/>
    </location>
    <ligand>
        <name>FMN</name>
        <dbReference type="ChEBI" id="CHEBI:58210"/>
    </ligand>
</feature>
<evidence type="ECO:0000256" key="2">
    <source>
        <dbReference type="ARBA" id="ARBA00023002"/>
    </source>
</evidence>
<keyword evidence="2" id="KW-0560">Oxidoreductase</keyword>
<comment type="caution">
    <text evidence="7">The sequence shown here is derived from an EMBL/GenBank/DDBJ whole genome shotgun (WGS) entry which is preliminary data.</text>
</comment>
<dbReference type="InterPro" id="IPR000262">
    <property type="entry name" value="FMN-dep_DH"/>
</dbReference>
<dbReference type="InterPro" id="IPR013785">
    <property type="entry name" value="Aldolase_TIM"/>
</dbReference>
<dbReference type="Proteomes" id="UP000304951">
    <property type="component" value="Unassembled WGS sequence"/>
</dbReference>
<comment type="similarity">
    <text evidence="3">Belongs to the FMN-dependent alpha-hydroxy acid dehydrogenase family.</text>
</comment>
<dbReference type="GO" id="GO:0016491">
    <property type="term" value="F:oxidoreductase activity"/>
    <property type="evidence" value="ECO:0007669"/>
    <property type="project" value="UniProtKB-KW"/>
</dbReference>
<name>A0A4S8SJS7_AURPU</name>
<evidence type="ECO:0000256" key="5">
    <source>
        <dbReference type="PIRSR" id="PIRSR000138-2"/>
    </source>
</evidence>
<dbReference type="EMBL" id="QZAF01000170">
    <property type="protein sequence ID" value="THV71020.1"/>
    <property type="molecule type" value="Genomic_DNA"/>
</dbReference>
<feature type="binding site" evidence="5">
    <location>
        <position position="241"/>
    </location>
    <ligand>
        <name>glyoxylate</name>
        <dbReference type="ChEBI" id="CHEBI:36655"/>
    </ligand>
</feature>
<proteinExistence type="inferred from homology"/>
<gene>
    <name evidence="7" type="ORF">D6D28_04743</name>
</gene>
<dbReference type="GO" id="GO:0010181">
    <property type="term" value="F:FMN binding"/>
    <property type="evidence" value="ECO:0007669"/>
    <property type="project" value="InterPro"/>
</dbReference>
<feature type="binding site" evidence="5">
    <location>
        <position position="23"/>
    </location>
    <ligand>
        <name>glyoxylate</name>
        <dbReference type="ChEBI" id="CHEBI:36655"/>
    </ligand>
</feature>
<dbReference type="InterPro" id="IPR012133">
    <property type="entry name" value="Alpha-hydoxy_acid_DH_FMN"/>
</dbReference>
<feature type="domain" description="FMN hydroxy acid dehydrogenase" evidence="6">
    <location>
        <begin position="1"/>
        <end position="271"/>
    </location>
</feature>
<comment type="cofactor">
    <cofactor evidence="1">
        <name>FMN</name>
        <dbReference type="ChEBI" id="CHEBI:58210"/>
    </cofactor>
</comment>
<feature type="active site" description="Proton acceptor" evidence="4">
    <location>
        <position position="238"/>
    </location>
</feature>
<dbReference type="InterPro" id="IPR008259">
    <property type="entry name" value="FMN_hydac_DH_AS"/>
</dbReference>
<feature type="binding site" evidence="5">
    <location>
        <position position="162"/>
    </location>
    <ligand>
        <name>glyoxylate</name>
        <dbReference type="ChEBI" id="CHEBI:36655"/>
    </ligand>
</feature>
<organism evidence="7 8">
    <name type="scientific">Aureobasidium pullulans</name>
    <name type="common">Black yeast</name>
    <name type="synonym">Pullularia pullulans</name>
    <dbReference type="NCBI Taxonomy" id="5580"/>
    <lineage>
        <taxon>Eukaryota</taxon>
        <taxon>Fungi</taxon>
        <taxon>Dikarya</taxon>
        <taxon>Ascomycota</taxon>
        <taxon>Pezizomycotina</taxon>
        <taxon>Dothideomycetes</taxon>
        <taxon>Dothideomycetidae</taxon>
        <taxon>Dothideales</taxon>
        <taxon>Saccotheciaceae</taxon>
        <taxon>Aureobasidium</taxon>
    </lineage>
</organism>
<dbReference type="InterPro" id="IPR037396">
    <property type="entry name" value="FMN_HAD"/>
</dbReference>
<dbReference type="PIRSF" id="PIRSF000138">
    <property type="entry name" value="Al-hdrx_acd_dh"/>
    <property type="match status" value="1"/>
</dbReference>
<dbReference type="PANTHER" id="PTHR10578:SF149">
    <property type="entry name" value="2-HYDROXYACID OXIDASE 2"/>
    <property type="match status" value="1"/>
</dbReference>
<reference evidence="7 8" key="1">
    <citation type="submission" date="2018-10" db="EMBL/GenBank/DDBJ databases">
        <title>Fifty Aureobasidium pullulans genomes reveal a recombining polyextremotolerant generalist.</title>
        <authorList>
            <person name="Gostincar C."/>
            <person name="Turk M."/>
            <person name="Zajc J."/>
            <person name="Gunde-Cimerman N."/>
        </authorList>
    </citation>
    <scope>NUCLEOTIDE SEQUENCE [LARGE SCALE GENOMIC DNA]</scope>
    <source>
        <strain evidence="7 8">EXF-11900</strain>
    </source>
</reference>
<keyword evidence="5" id="KW-0285">Flavoprotein</keyword>
<evidence type="ECO:0000256" key="4">
    <source>
        <dbReference type="PIRSR" id="PIRSR000138-1"/>
    </source>
</evidence>
<dbReference type="PANTHER" id="PTHR10578">
    <property type="entry name" value="S -2-HYDROXY-ACID OXIDASE-RELATED"/>
    <property type="match status" value="1"/>
</dbReference>
<dbReference type="Pfam" id="PF01070">
    <property type="entry name" value="FMN_dh"/>
    <property type="match status" value="2"/>
</dbReference>
<dbReference type="AlphaFoldDB" id="A0A4S8SJS7"/>
<feature type="binding site" evidence="5">
    <location>
        <position position="238"/>
    </location>
    <ligand>
        <name>glyoxylate</name>
        <dbReference type="ChEBI" id="CHEBI:36655"/>
    </ligand>
</feature>
<dbReference type="SUPFAM" id="SSF51395">
    <property type="entry name" value="FMN-linked oxidoreductases"/>
    <property type="match status" value="1"/>
</dbReference>
<dbReference type="PROSITE" id="PS51349">
    <property type="entry name" value="FMN_HYDROXY_ACID_DH_2"/>
    <property type="match status" value="1"/>
</dbReference>
<evidence type="ECO:0000313" key="8">
    <source>
        <dbReference type="Proteomes" id="UP000304951"/>
    </source>
</evidence>
<evidence type="ECO:0000259" key="6">
    <source>
        <dbReference type="PROSITE" id="PS51349"/>
    </source>
</evidence>
<feature type="binding site" evidence="5">
    <location>
        <position position="214"/>
    </location>
    <ligand>
        <name>FMN</name>
        <dbReference type="ChEBI" id="CHEBI:58210"/>
    </ligand>
</feature>